<dbReference type="GO" id="GO:0033228">
    <property type="term" value="P:cysteine export across plasma membrane"/>
    <property type="evidence" value="ECO:0007669"/>
    <property type="project" value="TreeGrafter"/>
</dbReference>
<feature type="transmembrane region" description="Helical" evidence="6">
    <location>
        <begin position="41"/>
        <end position="61"/>
    </location>
</feature>
<dbReference type="InterPro" id="IPR001123">
    <property type="entry name" value="LeuE-type"/>
</dbReference>
<dbReference type="RefSeq" id="WP_152804655.1">
    <property type="nucleotide sequence ID" value="NZ_WHUG01000002.1"/>
</dbReference>
<dbReference type="EMBL" id="WHUG01000002">
    <property type="protein sequence ID" value="MQA37698.1"/>
    <property type="molecule type" value="Genomic_DNA"/>
</dbReference>
<evidence type="ECO:0000256" key="2">
    <source>
        <dbReference type="ARBA" id="ARBA00022475"/>
    </source>
</evidence>
<evidence type="ECO:0000313" key="7">
    <source>
        <dbReference type="EMBL" id="MQA37698.1"/>
    </source>
</evidence>
<name>A0A6A7MYG2_9BURK</name>
<organism evidence="7 8">
    <name type="scientific">Rugamonas aquatica</name>
    <dbReference type="NCBI Taxonomy" id="2743357"/>
    <lineage>
        <taxon>Bacteria</taxon>
        <taxon>Pseudomonadati</taxon>
        <taxon>Pseudomonadota</taxon>
        <taxon>Betaproteobacteria</taxon>
        <taxon>Burkholderiales</taxon>
        <taxon>Oxalobacteraceae</taxon>
        <taxon>Telluria group</taxon>
        <taxon>Rugamonas</taxon>
    </lineage>
</organism>
<accession>A0A6A7MYG2</accession>
<evidence type="ECO:0000256" key="1">
    <source>
        <dbReference type="ARBA" id="ARBA00004651"/>
    </source>
</evidence>
<evidence type="ECO:0000256" key="4">
    <source>
        <dbReference type="ARBA" id="ARBA00022989"/>
    </source>
</evidence>
<comment type="subcellular location">
    <subcellularLocation>
        <location evidence="1">Cell membrane</location>
        <topology evidence="1">Multi-pass membrane protein</topology>
    </subcellularLocation>
</comment>
<dbReference type="GO" id="GO:0005886">
    <property type="term" value="C:plasma membrane"/>
    <property type="evidence" value="ECO:0007669"/>
    <property type="project" value="UniProtKB-SubCell"/>
</dbReference>
<feature type="transmembrane region" description="Helical" evidence="6">
    <location>
        <begin position="143"/>
        <end position="168"/>
    </location>
</feature>
<dbReference type="PANTHER" id="PTHR30086:SF20">
    <property type="entry name" value="ARGININE EXPORTER PROTEIN ARGO-RELATED"/>
    <property type="match status" value="1"/>
</dbReference>
<proteinExistence type="predicted"/>
<keyword evidence="4 6" id="KW-1133">Transmembrane helix</keyword>
<evidence type="ECO:0000256" key="5">
    <source>
        <dbReference type="ARBA" id="ARBA00023136"/>
    </source>
</evidence>
<dbReference type="PANTHER" id="PTHR30086">
    <property type="entry name" value="ARGININE EXPORTER PROTEIN ARGO"/>
    <property type="match status" value="1"/>
</dbReference>
<evidence type="ECO:0000256" key="6">
    <source>
        <dbReference type="SAM" id="Phobius"/>
    </source>
</evidence>
<dbReference type="Proteomes" id="UP000440498">
    <property type="component" value="Unassembled WGS sequence"/>
</dbReference>
<evidence type="ECO:0000313" key="8">
    <source>
        <dbReference type="Proteomes" id="UP000440498"/>
    </source>
</evidence>
<keyword evidence="8" id="KW-1185">Reference proteome</keyword>
<keyword evidence="2" id="KW-1003">Cell membrane</keyword>
<comment type="caution">
    <text evidence="7">The sequence shown here is derived from an EMBL/GenBank/DDBJ whole genome shotgun (WGS) entry which is preliminary data.</text>
</comment>
<dbReference type="AlphaFoldDB" id="A0A6A7MYG2"/>
<gene>
    <name evidence="7" type="ORF">GEV02_06020</name>
</gene>
<evidence type="ECO:0000256" key="3">
    <source>
        <dbReference type="ARBA" id="ARBA00022692"/>
    </source>
</evidence>
<dbReference type="GO" id="GO:0015171">
    <property type="term" value="F:amino acid transmembrane transporter activity"/>
    <property type="evidence" value="ECO:0007669"/>
    <property type="project" value="TreeGrafter"/>
</dbReference>
<sequence>MSPDLLFPLCTFAAVTTITPGPNNTMMLASGLNYGFARSLPHLFGICCGFTFMIFATGLGLHAVFEQVPMLQIILKYAGALYLLWLAWKLAHAAPMSAEQASASKPMGFIGAAGFQWINPKAWVMAIGALTTYLPPGFKVLDVAALAGVFGVIGIFCVGSWALFGVAMRRVLQDARSVRIFNVAMALLLVATLYPILIS</sequence>
<feature type="transmembrane region" description="Helical" evidence="6">
    <location>
        <begin position="73"/>
        <end position="91"/>
    </location>
</feature>
<dbReference type="Pfam" id="PF01810">
    <property type="entry name" value="LysE"/>
    <property type="match status" value="1"/>
</dbReference>
<keyword evidence="3 6" id="KW-0812">Transmembrane</keyword>
<feature type="transmembrane region" description="Helical" evidence="6">
    <location>
        <begin position="180"/>
        <end position="198"/>
    </location>
</feature>
<reference evidence="7 8" key="1">
    <citation type="submission" date="2019-10" db="EMBL/GenBank/DDBJ databases">
        <title>Two novel species isolated from a subtropical stream in China.</title>
        <authorList>
            <person name="Lu H."/>
        </authorList>
    </citation>
    <scope>NUCLEOTIDE SEQUENCE [LARGE SCALE GENOMIC DNA]</scope>
    <source>
        <strain evidence="7 8">FT29W</strain>
    </source>
</reference>
<protein>
    <submittedName>
        <fullName evidence="7">LysE family translocator</fullName>
    </submittedName>
</protein>
<keyword evidence="5 6" id="KW-0472">Membrane</keyword>